<protein>
    <recommendedName>
        <fullName evidence="1">Magnesium protoporphyrin IX methyltransferase</fullName>
        <ecNumber evidence="1">2.1.1.11</ecNumber>
    </recommendedName>
</protein>
<comment type="caution">
    <text evidence="3">The sequence shown here is derived from an EMBL/GenBank/DDBJ whole genome shotgun (WGS) entry which is preliminary data.</text>
</comment>
<feature type="domain" description="Magnesium-protoporphyrin IX methyltransferase C-terminal" evidence="2">
    <location>
        <begin position="135"/>
        <end position="231"/>
    </location>
</feature>
<dbReference type="RefSeq" id="WP_277866083.1">
    <property type="nucleotide sequence ID" value="NZ_JAKKUT010000002.1"/>
</dbReference>
<dbReference type="InterPro" id="IPR010940">
    <property type="entry name" value="Mg_prot_MeTrfase_C"/>
</dbReference>
<dbReference type="NCBIfam" id="TIGR02021">
    <property type="entry name" value="BchM-ChlM"/>
    <property type="match status" value="1"/>
</dbReference>
<gene>
    <name evidence="3" type="primary">bchM</name>
    <name evidence="3" type="ORF">L3556_04335</name>
</gene>
<sequence length="231" mass="26112">MTTLEQPQDDKTIVQNYFNNIGFDRWQRIYGTGDVSKVQADIRLGHQQTIDTVLAWLRQEGNLKGRLICDAGCGVGSLSIPLAQMGARVYASDLSAKMVDETRRRSQDILGPKDELILSVADLETLVGRYHTVICLDVLIHYPDSQMAAMLNHLSNLADRQLILSFAPKTVKYTLLKKVGEFFPGSSKATRAYLHPETAIAEILHQLGWRIERTAMTKTRFYFSQLIEARR</sequence>
<dbReference type="SUPFAM" id="SSF53335">
    <property type="entry name" value="S-adenosyl-L-methionine-dependent methyltransferases"/>
    <property type="match status" value="1"/>
</dbReference>
<dbReference type="EC" id="2.1.1.11" evidence="1"/>
<proteinExistence type="predicted"/>
<dbReference type="CDD" id="cd02440">
    <property type="entry name" value="AdoMet_MTases"/>
    <property type="match status" value="1"/>
</dbReference>
<reference evidence="3" key="2">
    <citation type="submission" date="2022-01" db="EMBL/GenBank/DDBJ databases">
        <authorList>
            <person name="Zivanovic Y."/>
            <person name="Moreira D."/>
            <person name="Lopez-Garcia P."/>
        </authorList>
    </citation>
    <scope>NUCLEOTIDE SEQUENCE</scope>
    <source>
        <strain evidence="3">G9</strain>
    </source>
</reference>
<accession>A0ABT6EWL9</accession>
<organism evidence="3 4">
    <name type="scientific">Candidatus Synechococcus calcipolaris G9</name>
    <dbReference type="NCBI Taxonomy" id="1497997"/>
    <lineage>
        <taxon>Bacteria</taxon>
        <taxon>Bacillati</taxon>
        <taxon>Cyanobacteriota</taxon>
        <taxon>Cyanophyceae</taxon>
        <taxon>Synechococcales</taxon>
        <taxon>Synechococcaceae</taxon>
        <taxon>Synechococcus</taxon>
    </lineage>
</organism>
<evidence type="ECO:0000256" key="1">
    <source>
        <dbReference type="NCBIfam" id="TIGR02021"/>
    </source>
</evidence>
<keyword evidence="3" id="KW-0489">Methyltransferase</keyword>
<dbReference type="Gene3D" id="3.40.50.150">
    <property type="entry name" value="Vaccinia Virus protein VP39"/>
    <property type="match status" value="1"/>
</dbReference>
<dbReference type="EMBL" id="JAKKUT010000002">
    <property type="protein sequence ID" value="MDG2990167.1"/>
    <property type="molecule type" value="Genomic_DNA"/>
</dbReference>
<dbReference type="Proteomes" id="UP001154265">
    <property type="component" value="Unassembled WGS sequence"/>
</dbReference>
<dbReference type="PROSITE" id="PS51556">
    <property type="entry name" value="SAM_MT_MG_PIX"/>
    <property type="match status" value="1"/>
</dbReference>
<evidence type="ECO:0000313" key="4">
    <source>
        <dbReference type="Proteomes" id="UP001154265"/>
    </source>
</evidence>
<keyword evidence="4" id="KW-1185">Reference proteome</keyword>
<dbReference type="Pfam" id="PF07109">
    <property type="entry name" value="Mg-por_mtran_C"/>
    <property type="match status" value="1"/>
</dbReference>
<name>A0ABT6EWL9_9SYNE</name>
<reference evidence="3" key="1">
    <citation type="journal article" date="2022" name="Genome Biol. Evol.">
        <title>A New Gene Family Diagnostic for Intracellular Biomineralization of Amorphous Ca Carbonates by Cyanobacteria.</title>
        <authorList>
            <person name="Benzerara K."/>
            <person name="Duprat E."/>
            <person name="Bitard-Feildel T."/>
            <person name="Caumes G."/>
            <person name="Cassier-Chauvat C."/>
            <person name="Chauvat F."/>
            <person name="Dezi M."/>
            <person name="Diop S.I."/>
            <person name="Gaschignard G."/>
            <person name="Gorgen S."/>
            <person name="Gugger M."/>
            <person name="Lopez-Garcia P."/>
            <person name="Millet M."/>
            <person name="Skouri-Panet F."/>
            <person name="Moreira D."/>
            <person name="Callebaut I."/>
        </authorList>
    </citation>
    <scope>NUCLEOTIDE SEQUENCE</scope>
    <source>
        <strain evidence="3">G9</strain>
    </source>
</reference>
<evidence type="ECO:0000313" key="3">
    <source>
        <dbReference type="EMBL" id="MDG2990167.1"/>
    </source>
</evidence>
<keyword evidence="3" id="KW-0808">Transferase</keyword>
<dbReference type="InterPro" id="IPR029063">
    <property type="entry name" value="SAM-dependent_MTases_sf"/>
</dbReference>
<dbReference type="InterPro" id="IPR010251">
    <property type="entry name" value="Mg_prot_MeTrfase"/>
</dbReference>
<evidence type="ECO:0000259" key="2">
    <source>
        <dbReference type="Pfam" id="PF07109"/>
    </source>
</evidence>
<dbReference type="GO" id="GO:0046406">
    <property type="term" value="F:magnesium protoporphyrin IX methyltransferase activity"/>
    <property type="evidence" value="ECO:0007669"/>
    <property type="project" value="UniProtKB-EC"/>
</dbReference>
<dbReference type="GO" id="GO:0032259">
    <property type="term" value="P:methylation"/>
    <property type="evidence" value="ECO:0007669"/>
    <property type="project" value="UniProtKB-KW"/>
</dbReference>